<dbReference type="Proteomes" id="UP000518752">
    <property type="component" value="Unassembled WGS sequence"/>
</dbReference>
<feature type="compositionally biased region" description="Polar residues" evidence="1">
    <location>
        <begin position="1"/>
        <end position="22"/>
    </location>
</feature>
<dbReference type="OrthoDB" id="2266810at2759"/>
<comment type="caution">
    <text evidence="2">The sequence shown here is derived from an EMBL/GenBank/DDBJ whole genome shotgun (WGS) entry which is preliminary data.</text>
</comment>
<proteinExistence type="predicted"/>
<evidence type="ECO:0000256" key="1">
    <source>
        <dbReference type="SAM" id="MobiDB-lite"/>
    </source>
</evidence>
<feature type="region of interest" description="Disordered" evidence="1">
    <location>
        <begin position="1"/>
        <end position="24"/>
    </location>
</feature>
<reference evidence="2 3" key="1">
    <citation type="journal article" date="2020" name="ISME J.">
        <title>Uncovering the hidden diversity of litter-decomposition mechanisms in mushroom-forming fungi.</title>
        <authorList>
            <person name="Floudas D."/>
            <person name="Bentzer J."/>
            <person name="Ahren D."/>
            <person name="Johansson T."/>
            <person name="Persson P."/>
            <person name="Tunlid A."/>
        </authorList>
    </citation>
    <scope>NUCLEOTIDE SEQUENCE [LARGE SCALE GENOMIC DNA]</scope>
    <source>
        <strain evidence="2 3">CBS 406.79</strain>
    </source>
</reference>
<evidence type="ECO:0008006" key="4">
    <source>
        <dbReference type="Google" id="ProtNLM"/>
    </source>
</evidence>
<accession>A0A8H5M3C4</accession>
<evidence type="ECO:0000313" key="2">
    <source>
        <dbReference type="EMBL" id="KAF5379267.1"/>
    </source>
</evidence>
<dbReference type="AlphaFoldDB" id="A0A8H5M3C4"/>
<name>A0A8H5M3C4_9AGAR</name>
<evidence type="ECO:0000313" key="3">
    <source>
        <dbReference type="Proteomes" id="UP000518752"/>
    </source>
</evidence>
<dbReference type="EMBL" id="JAACJN010000071">
    <property type="protein sequence ID" value="KAF5379267.1"/>
    <property type="molecule type" value="Genomic_DNA"/>
</dbReference>
<keyword evidence="3" id="KW-1185">Reference proteome</keyword>
<protein>
    <recommendedName>
        <fullName evidence="4">Retrotransposon gag domain-containing protein</fullName>
    </recommendedName>
</protein>
<gene>
    <name evidence="2" type="ORF">D9757_010703</name>
</gene>
<sequence>MDVVTSMNNNKGVSKPHNNNGVGSKDTRRFLAAFEVWAQGIPNLRALTGTKPVKSVISFLKGDAAIWATPIAKNISVHTSSNSIPLMYPNWANFRSAFIARFETADPALYQGKSSVASYAATFKQYSDRTGYLDTDLRDKFYNHLTDRVKDRLVHSQANTSLLANLIAEATRIDNRLNKQFREKAPLKTVTPATHHFQPINAPFTAARDTKPWMLMPPAL</sequence>
<organism evidence="2 3">
    <name type="scientific">Collybiopsis confluens</name>
    <dbReference type="NCBI Taxonomy" id="2823264"/>
    <lineage>
        <taxon>Eukaryota</taxon>
        <taxon>Fungi</taxon>
        <taxon>Dikarya</taxon>
        <taxon>Basidiomycota</taxon>
        <taxon>Agaricomycotina</taxon>
        <taxon>Agaricomycetes</taxon>
        <taxon>Agaricomycetidae</taxon>
        <taxon>Agaricales</taxon>
        <taxon>Marasmiineae</taxon>
        <taxon>Omphalotaceae</taxon>
        <taxon>Collybiopsis</taxon>
    </lineage>
</organism>